<protein>
    <submittedName>
        <fullName evidence="1">Uncharacterized protein</fullName>
    </submittedName>
</protein>
<sequence length="165" mass="19054">MARLTLRKKVHRASPEKVFQHNRVPARIKRKEFSLVPRFEIRHGTKPKHPEKQETKRQEQVGQFFLLKSMPSALTKSLDIPTRPCTPEIPNQLDIVAGEPLSRRLAHCDLNERQFLLLKSTTSALTKSLDIPTRPCTPEIPYQWRIVAGEPLSRRLAHQDLSELL</sequence>
<name>A0A0D0CP45_9AGAR</name>
<dbReference type="EMBL" id="KN834774">
    <property type="protein sequence ID" value="KIK60602.1"/>
    <property type="molecule type" value="Genomic_DNA"/>
</dbReference>
<reference evidence="1 2" key="1">
    <citation type="submission" date="2014-04" db="EMBL/GenBank/DDBJ databases">
        <title>Evolutionary Origins and Diversification of the Mycorrhizal Mutualists.</title>
        <authorList>
            <consortium name="DOE Joint Genome Institute"/>
            <consortium name="Mycorrhizal Genomics Consortium"/>
            <person name="Kohler A."/>
            <person name="Kuo A."/>
            <person name="Nagy L.G."/>
            <person name="Floudas D."/>
            <person name="Copeland A."/>
            <person name="Barry K.W."/>
            <person name="Cichocki N."/>
            <person name="Veneault-Fourrey C."/>
            <person name="LaButti K."/>
            <person name="Lindquist E.A."/>
            <person name="Lipzen A."/>
            <person name="Lundell T."/>
            <person name="Morin E."/>
            <person name="Murat C."/>
            <person name="Riley R."/>
            <person name="Ohm R."/>
            <person name="Sun H."/>
            <person name="Tunlid A."/>
            <person name="Henrissat B."/>
            <person name="Grigoriev I.V."/>
            <person name="Hibbett D.S."/>
            <person name="Martin F."/>
        </authorList>
    </citation>
    <scope>NUCLEOTIDE SEQUENCE [LARGE SCALE GENOMIC DNA]</scope>
    <source>
        <strain evidence="1 2">FD-317 M1</strain>
    </source>
</reference>
<accession>A0A0D0CP45</accession>
<evidence type="ECO:0000313" key="2">
    <source>
        <dbReference type="Proteomes" id="UP000053593"/>
    </source>
</evidence>
<gene>
    <name evidence="1" type="ORF">GYMLUDRAFT_244176</name>
</gene>
<dbReference type="Proteomes" id="UP000053593">
    <property type="component" value="Unassembled WGS sequence"/>
</dbReference>
<dbReference type="HOGENOM" id="CLU_1610943_0_0_1"/>
<keyword evidence="2" id="KW-1185">Reference proteome</keyword>
<evidence type="ECO:0000313" key="1">
    <source>
        <dbReference type="EMBL" id="KIK60602.1"/>
    </source>
</evidence>
<dbReference type="AlphaFoldDB" id="A0A0D0CP45"/>
<organism evidence="1 2">
    <name type="scientific">Collybiopsis luxurians FD-317 M1</name>
    <dbReference type="NCBI Taxonomy" id="944289"/>
    <lineage>
        <taxon>Eukaryota</taxon>
        <taxon>Fungi</taxon>
        <taxon>Dikarya</taxon>
        <taxon>Basidiomycota</taxon>
        <taxon>Agaricomycotina</taxon>
        <taxon>Agaricomycetes</taxon>
        <taxon>Agaricomycetidae</taxon>
        <taxon>Agaricales</taxon>
        <taxon>Marasmiineae</taxon>
        <taxon>Omphalotaceae</taxon>
        <taxon>Collybiopsis</taxon>
        <taxon>Collybiopsis luxurians</taxon>
    </lineage>
</organism>
<proteinExistence type="predicted"/>